<sequence length="128" mass="13871">MAALRLSEASGGDGGNAVRDGINTVTIESIVYIACQAFFMLMTHNTWSHTVRGFNIFAFYHNIITIFKAGPSKWQKVTLDWWNRQVLQLANPIGDKPDEGLDMALALAQAAAASNSTPSDPANSTQVT</sequence>
<gene>
    <name evidence="1" type="ORF">WG66_19924</name>
</gene>
<reference evidence="1 2" key="1">
    <citation type="submission" date="2015-12" db="EMBL/GenBank/DDBJ databases">
        <title>Draft genome sequence of Moniliophthora roreri, the causal agent of frosty pod rot of cacao.</title>
        <authorList>
            <person name="Aime M.C."/>
            <person name="Diaz-Valderrama J.R."/>
            <person name="Kijpornyongpan T."/>
            <person name="Phillips-Mora W."/>
        </authorList>
    </citation>
    <scope>NUCLEOTIDE SEQUENCE [LARGE SCALE GENOMIC DNA]</scope>
    <source>
        <strain evidence="1 2">MCA 2952</strain>
    </source>
</reference>
<dbReference type="AlphaFoldDB" id="A0A0W0ETU4"/>
<proteinExistence type="predicted"/>
<dbReference type="Pfam" id="PF20414">
    <property type="entry name" value="DUF6698"/>
    <property type="match status" value="1"/>
</dbReference>
<evidence type="ECO:0000313" key="2">
    <source>
        <dbReference type="Proteomes" id="UP000054988"/>
    </source>
</evidence>
<dbReference type="EMBL" id="LATX01002545">
    <property type="protein sequence ID" value="KTB27498.1"/>
    <property type="molecule type" value="Genomic_DNA"/>
</dbReference>
<organism evidence="1 2">
    <name type="scientific">Moniliophthora roreri</name>
    <name type="common">Frosty pod rot fungus</name>
    <name type="synonym">Monilia roreri</name>
    <dbReference type="NCBI Taxonomy" id="221103"/>
    <lineage>
        <taxon>Eukaryota</taxon>
        <taxon>Fungi</taxon>
        <taxon>Dikarya</taxon>
        <taxon>Basidiomycota</taxon>
        <taxon>Agaricomycotina</taxon>
        <taxon>Agaricomycetes</taxon>
        <taxon>Agaricomycetidae</taxon>
        <taxon>Agaricales</taxon>
        <taxon>Marasmiineae</taxon>
        <taxon>Marasmiaceae</taxon>
        <taxon>Moniliophthora</taxon>
    </lineage>
</organism>
<accession>A0A0W0ETU4</accession>
<evidence type="ECO:0000313" key="1">
    <source>
        <dbReference type="EMBL" id="KTB27498.1"/>
    </source>
</evidence>
<name>A0A0W0ETU4_MONRR</name>
<dbReference type="Proteomes" id="UP000054988">
    <property type="component" value="Unassembled WGS sequence"/>
</dbReference>
<protein>
    <submittedName>
        <fullName evidence="1">Uncharacterized protein</fullName>
    </submittedName>
</protein>
<dbReference type="InterPro" id="IPR046521">
    <property type="entry name" value="DUF6698"/>
</dbReference>
<comment type="caution">
    <text evidence="1">The sequence shown here is derived from an EMBL/GenBank/DDBJ whole genome shotgun (WGS) entry which is preliminary data.</text>
</comment>